<dbReference type="AlphaFoldDB" id="A0A4V3XFW6"/>
<keyword evidence="3" id="KW-1185">Reference proteome</keyword>
<name>A0A4V3XFW6_9AGAM</name>
<evidence type="ECO:0000256" key="1">
    <source>
        <dbReference type="SAM" id="MobiDB-lite"/>
    </source>
</evidence>
<gene>
    <name evidence="2" type="ORF">EW146_g1947</name>
</gene>
<sequence>MDLNTEPVYITTQRFGPSRMSNGVVDRGGEYLAFYYVGQIAPDAVREENTGMPDEKFYVGKLFSIHEALQRLPKTEALITEIAYQLWEETVRLQAEEQEREKQKAETRRRGGGVLHGTKAY</sequence>
<dbReference type="Proteomes" id="UP000310158">
    <property type="component" value="Unassembled WGS sequence"/>
</dbReference>
<comment type="caution">
    <text evidence="2">The sequence shown here is derived from an EMBL/GenBank/DDBJ whole genome shotgun (WGS) entry which is preliminary data.</text>
</comment>
<evidence type="ECO:0000313" key="2">
    <source>
        <dbReference type="EMBL" id="THH19163.1"/>
    </source>
</evidence>
<proteinExistence type="predicted"/>
<dbReference type="OrthoDB" id="276276at2759"/>
<protein>
    <submittedName>
        <fullName evidence="2">Uncharacterized protein</fullName>
    </submittedName>
</protein>
<feature type="region of interest" description="Disordered" evidence="1">
    <location>
        <begin position="95"/>
        <end position="121"/>
    </location>
</feature>
<accession>A0A4V3XFW6</accession>
<reference evidence="2 3" key="1">
    <citation type="submission" date="2019-02" db="EMBL/GenBank/DDBJ databases">
        <title>Genome sequencing of the rare red list fungi Bondarzewia mesenterica.</title>
        <authorList>
            <person name="Buettner E."/>
            <person name="Kellner H."/>
        </authorList>
    </citation>
    <scope>NUCLEOTIDE SEQUENCE [LARGE SCALE GENOMIC DNA]</scope>
    <source>
        <strain evidence="2 3">DSM 108281</strain>
    </source>
</reference>
<organism evidence="2 3">
    <name type="scientific">Bondarzewia mesenterica</name>
    <dbReference type="NCBI Taxonomy" id="1095465"/>
    <lineage>
        <taxon>Eukaryota</taxon>
        <taxon>Fungi</taxon>
        <taxon>Dikarya</taxon>
        <taxon>Basidiomycota</taxon>
        <taxon>Agaricomycotina</taxon>
        <taxon>Agaricomycetes</taxon>
        <taxon>Russulales</taxon>
        <taxon>Bondarzewiaceae</taxon>
        <taxon>Bondarzewia</taxon>
    </lineage>
</organism>
<evidence type="ECO:0000313" key="3">
    <source>
        <dbReference type="Proteomes" id="UP000310158"/>
    </source>
</evidence>
<feature type="compositionally biased region" description="Basic and acidic residues" evidence="1">
    <location>
        <begin position="95"/>
        <end position="109"/>
    </location>
</feature>
<dbReference type="EMBL" id="SGPL01000053">
    <property type="protein sequence ID" value="THH19163.1"/>
    <property type="molecule type" value="Genomic_DNA"/>
</dbReference>